<dbReference type="SUPFAM" id="SSF103506">
    <property type="entry name" value="Mitochondrial carrier"/>
    <property type="match status" value="1"/>
</dbReference>
<name>A0A0A2L7T1_PENIT</name>
<keyword evidence="9" id="KW-1185">Reference proteome</keyword>
<feature type="repeat" description="Solcar" evidence="6">
    <location>
        <begin position="700"/>
        <end position="814"/>
    </location>
</feature>
<dbReference type="InterPro" id="IPR015904">
    <property type="entry name" value="Sulphide_quinone_reductase"/>
</dbReference>
<evidence type="ECO:0000256" key="4">
    <source>
        <dbReference type="ARBA" id="ARBA00022989"/>
    </source>
</evidence>
<evidence type="ECO:0000256" key="1">
    <source>
        <dbReference type="ARBA" id="ARBA00004141"/>
    </source>
</evidence>
<reference evidence="8 9" key="1">
    <citation type="journal article" date="2015" name="Mol. Plant Microbe Interact.">
        <title>Genome, transcriptome, and functional analyses of Penicillium expansum provide new insights into secondary metabolism and pathogenicity.</title>
        <authorList>
            <person name="Ballester A.R."/>
            <person name="Marcet-Houben M."/>
            <person name="Levin E."/>
            <person name="Sela N."/>
            <person name="Selma-Lazaro C."/>
            <person name="Carmona L."/>
            <person name="Wisniewski M."/>
            <person name="Droby S."/>
            <person name="Gonzalez-Candelas L."/>
            <person name="Gabaldon T."/>
        </authorList>
    </citation>
    <scope>NUCLEOTIDE SEQUENCE [LARGE SCALE GENOMIC DNA]</scope>
    <source>
        <strain evidence="8 9">PHI-1</strain>
    </source>
</reference>
<evidence type="ECO:0000256" key="2">
    <source>
        <dbReference type="ARBA" id="ARBA00022692"/>
    </source>
</evidence>
<keyword evidence="4" id="KW-1133">Transmembrane helix</keyword>
<dbReference type="FunFam" id="3.50.50.60:FF:000203">
    <property type="entry name" value="Related to sulfide:quinone oxidoreductase, mitochondrial"/>
    <property type="match status" value="1"/>
</dbReference>
<evidence type="ECO:0000256" key="5">
    <source>
        <dbReference type="ARBA" id="ARBA00023136"/>
    </source>
</evidence>
<dbReference type="Gene3D" id="3.50.50.60">
    <property type="entry name" value="FAD/NAD(P)-binding domain"/>
    <property type="match status" value="2"/>
</dbReference>
<dbReference type="HOGENOM" id="CLU_016270_0_0_1"/>
<dbReference type="OrthoDB" id="5376590at2759"/>
<keyword evidence="2 6" id="KW-0812">Transmembrane</keyword>
<evidence type="ECO:0000313" key="8">
    <source>
        <dbReference type="EMBL" id="KGO75231.1"/>
    </source>
</evidence>
<dbReference type="AlphaFoldDB" id="A0A0A2L7T1"/>
<keyword evidence="3" id="KW-0496">Mitochondrion</keyword>
<dbReference type="PROSITE" id="PS50920">
    <property type="entry name" value="SOLCAR"/>
    <property type="match status" value="3"/>
</dbReference>
<comment type="caution">
    <text evidence="8">The sequence shown here is derived from an EMBL/GenBank/DDBJ whole genome shotgun (WGS) entry which is preliminary data.</text>
</comment>
<dbReference type="InterPro" id="IPR023395">
    <property type="entry name" value="MCP_dom_sf"/>
</dbReference>
<dbReference type="InterPro" id="IPR036188">
    <property type="entry name" value="FAD/NAD-bd_sf"/>
</dbReference>
<dbReference type="SUPFAM" id="SSF51905">
    <property type="entry name" value="FAD/NAD(P)-binding domain"/>
    <property type="match status" value="2"/>
</dbReference>
<dbReference type="PhylomeDB" id="A0A0A2L7T1"/>
<dbReference type="GO" id="GO:0005739">
    <property type="term" value="C:mitochondrion"/>
    <property type="evidence" value="ECO:0007669"/>
    <property type="project" value="TreeGrafter"/>
</dbReference>
<dbReference type="InterPro" id="IPR023753">
    <property type="entry name" value="FAD/NAD-binding_dom"/>
</dbReference>
<feature type="repeat" description="Solcar" evidence="6">
    <location>
        <begin position="467"/>
        <end position="551"/>
    </location>
</feature>
<dbReference type="Pfam" id="PF00153">
    <property type="entry name" value="Mito_carr"/>
    <property type="match status" value="3"/>
</dbReference>
<evidence type="ECO:0000313" key="9">
    <source>
        <dbReference type="Proteomes" id="UP000030104"/>
    </source>
</evidence>
<dbReference type="GO" id="GO:0070224">
    <property type="term" value="F:sulfide:quinone oxidoreductase activity"/>
    <property type="evidence" value="ECO:0007669"/>
    <property type="project" value="TreeGrafter"/>
</dbReference>
<keyword evidence="5 6" id="KW-0472">Membrane</keyword>
<dbReference type="PANTHER" id="PTHR10632">
    <property type="entry name" value="SULFIDE:QUINONE OXIDOREDUCTASE"/>
    <property type="match status" value="1"/>
</dbReference>
<dbReference type="Gene3D" id="1.50.40.10">
    <property type="entry name" value="Mitochondrial carrier domain"/>
    <property type="match status" value="1"/>
</dbReference>
<dbReference type="GO" id="GO:0016020">
    <property type="term" value="C:membrane"/>
    <property type="evidence" value="ECO:0007669"/>
    <property type="project" value="UniProtKB-SubCell"/>
</dbReference>
<keyword evidence="3" id="KW-0999">Mitochondrion inner membrane</keyword>
<evidence type="ECO:0000259" key="7">
    <source>
        <dbReference type="Pfam" id="PF07992"/>
    </source>
</evidence>
<dbReference type="Pfam" id="PF07992">
    <property type="entry name" value="Pyr_redox_2"/>
    <property type="match status" value="1"/>
</dbReference>
<accession>A0A0A2L7T1</accession>
<evidence type="ECO:0000256" key="6">
    <source>
        <dbReference type="PROSITE-ProRule" id="PRU00282"/>
    </source>
</evidence>
<dbReference type="InterPro" id="IPR018108">
    <property type="entry name" value="MCP_transmembrane"/>
</dbReference>
<dbReference type="GO" id="GO:0070221">
    <property type="term" value="P:sulfide oxidation, using sulfide:quinone oxidoreductase"/>
    <property type="evidence" value="ECO:0007669"/>
    <property type="project" value="TreeGrafter"/>
</dbReference>
<comment type="subcellular location">
    <subcellularLocation>
        <location evidence="1">Membrane</location>
        <topology evidence="1">Multi-pass membrane protein</topology>
    </subcellularLocation>
</comment>
<dbReference type="Proteomes" id="UP000030104">
    <property type="component" value="Unassembled WGS sequence"/>
</dbReference>
<organism evidence="8 9">
    <name type="scientific">Penicillium italicum</name>
    <name type="common">Blue mold</name>
    <dbReference type="NCBI Taxonomy" id="40296"/>
    <lineage>
        <taxon>Eukaryota</taxon>
        <taxon>Fungi</taxon>
        <taxon>Dikarya</taxon>
        <taxon>Ascomycota</taxon>
        <taxon>Pezizomycotina</taxon>
        <taxon>Eurotiomycetes</taxon>
        <taxon>Eurotiomycetidae</taxon>
        <taxon>Eurotiales</taxon>
        <taxon>Aspergillaceae</taxon>
        <taxon>Penicillium</taxon>
    </lineage>
</organism>
<gene>
    <name evidence="8" type="ORF">PITC_010840</name>
</gene>
<sequence>MFQRRTVVAAKRSVAQWRSLATASPVSSARSHKIVVVGGGAAGLSISHQLLNSGKFAQDDIAVIDPAVWHNYQPGWTLVGGGLKDKTELRKPLNTLIDPKFKFYNEGVGAFAPAENALALENGDKINYEHLVVVPGISINYGNIKGLPEALADRNSTVSTIYSYDTCDKAFRTIENFREGNAIFTQPAGVVKCAGAPQKIMWLALDHWKRAGLYNPTNPADSPVKISFATGLPVMFGVPKYNAVLEQMRKDRGVEGLFQHDLLAIDGKSAIFASPEGEVVRPFDLLHVSPKMGAYGFVKNSALANEAGFVDVDDNTTQHKKFPNVWSAGDASSLPTSKTAAAVTSEAPVLVRNLLQSMEGKELDASYDGYTSCPLLTEYGKVLLAEFKYGGVPKETFGDLFGIDQAVPRRSFWYLKKDFFPWVYFNYMIKEIQNTRVKHLEISECVQFNVKFSWEDSAFAHASPITFYWRHVTIAGAFAAVVVDFIVYPFDTLKTRVQSPGYEKVFKDARTGAVRRNVLFRGLYQGIWSVVFSTIPASGAFFTTYEAVKSIMYNSSTESSTNTSSGNRTFHDGSLNSLRLPFTHSLPTPIMHGIASSTGEMVSCLMLTPAEVLKQNAQMIQGVQTNQSAMRQVLLRFRRHPWRLWSGYTALVGRNLPTTALQFPLFEYVRSHLIDRRRQWKAARSNTGRLPSEQSDQLVERAGLTGIAATFSGTVAATVTTPIDVIKTRVMLSASDDGAGYQDRSSRAVTRDSRAVSSEVRTKIKTEKSLHSVGRGIICHEGIRDLFKGGLIRAGWTAIALGLYLSLYEGGRFYLENRRKDRDHISGNLGNQVDEGDEVF</sequence>
<feature type="repeat" description="Solcar" evidence="6">
    <location>
        <begin position="587"/>
        <end position="672"/>
    </location>
</feature>
<dbReference type="GO" id="GO:0071949">
    <property type="term" value="F:FAD binding"/>
    <property type="evidence" value="ECO:0007669"/>
    <property type="project" value="TreeGrafter"/>
</dbReference>
<dbReference type="STRING" id="40296.A0A0A2L7T1"/>
<dbReference type="EMBL" id="JQGA01000482">
    <property type="protein sequence ID" value="KGO75231.1"/>
    <property type="molecule type" value="Genomic_DNA"/>
</dbReference>
<dbReference type="PANTHER" id="PTHR10632:SF2">
    <property type="entry name" value="SULFIDE:QUINONE OXIDOREDUCTASE, MITOCHONDRIAL"/>
    <property type="match status" value="1"/>
</dbReference>
<protein>
    <submittedName>
        <fullName evidence="8">Sulfide quinone-reductase</fullName>
    </submittedName>
</protein>
<evidence type="ECO:0000256" key="3">
    <source>
        <dbReference type="ARBA" id="ARBA00022792"/>
    </source>
</evidence>
<proteinExistence type="predicted"/>
<feature type="domain" description="FAD/NAD(P)-binding" evidence="7">
    <location>
        <begin position="33"/>
        <end position="154"/>
    </location>
</feature>